<proteinExistence type="predicted"/>
<accession>A0ACC1IIL6</accession>
<sequence length="454" mass="50181">MFSLGLSSRTSTSSKQETPKRVIRARQDYIARETAELTFKKDDFFYVLSTPHEEDRWYEVTNPLSGERGLVPAFCFEVMETRQDRLNRINRSGSNASSTDGARSSLGIPHSLPISNTLSSTHQQSVSRSSSGQYRRPSGANSPLSVEPMPAMPLRTRTTSIHQQQQQQQRKYSQSSSSYGSAPMPSLIEPQATVLYDFEAANGNELTIREGEHLAIVAQSTGDWLIARSAQRGNVAGLVPSAYIQLHDHVTGAVVSDLRAYLNRYNMRLRSAVDWEKQQREAWTTNSAHSSVSASSELAAATGHSLGQNPGGRTRMSSGSNSSYDDQSPTPRSSASSFLPAAVNALQMSRNRALTSSSSTTTSSIAERSSFRQLHQGRQPSGNSQQHSASENFPRFHKDEIAEVGVPSFICKDGAYLFQVSLSFYTGDERNLYRTYEDFVACRSELHDYFPAET</sequence>
<gene>
    <name evidence="1" type="primary">BEM1_2</name>
    <name evidence="1" type="ORF">LPJ66_005395</name>
</gene>
<comment type="caution">
    <text evidence="1">The sequence shown here is derived from an EMBL/GenBank/DDBJ whole genome shotgun (WGS) entry which is preliminary data.</text>
</comment>
<protein>
    <submittedName>
        <fullName evidence="1">Bud emergence protein 1</fullName>
    </submittedName>
</protein>
<evidence type="ECO:0000313" key="2">
    <source>
        <dbReference type="Proteomes" id="UP001150581"/>
    </source>
</evidence>
<reference evidence="1" key="1">
    <citation type="submission" date="2022-07" db="EMBL/GenBank/DDBJ databases">
        <title>Phylogenomic reconstructions and comparative analyses of Kickxellomycotina fungi.</title>
        <authorList>
            <person name="Reynolds N.K."/>
            <person name="Stajich J.E."/>
            <person name="Barry K."/>
            <person name="Grigoriev I.V."/>
            <person name="Crous P."/>
            <person name="Smith M.E."/>
        </authorList>
    </citation>
    <scope>NUCLEOTIDE SEQUENCE</scope>
    <source>
        <strain evidence="1">Benny 63K</strain>
    </source>
</reference>
<dbReference type="EMBL" id="JANBPG010000741">
    <property type="protein sequence ID" value="KAJ1894080.1"/>
    <property type="molecule type" value="Genomic_DNA"/>
</dbReference>
<name>A0ACC1IIL6_9FUNG</name>
<keyword evidence="2" id="KW-1185">Reference proteome</keyword>
<evidence type="ECO:0000313" key="1">
    <source>
        <dbReference type="EMBL" id="KAJ1894080.1"/>
    </source>
</evidence>
<dbReference type="Proteomes" id="UP001150581">
    <property type="component" value="Unassembled WGS sequence"/>
</dbReference>
<organism evidence="1 2">
    <name type="scientific">Kickxella alabastrina</name>
    <dbReference type="NCBI Taxonomy" id="61397"/>
    <lineage>
        <taxon>Eukaryota</taxon>
        <taxon>Fungi</taxon>
        <taxon>Fungi incertae sedis</taxon>
        <taxon>Zoopagomycota</taxon>
        <taxon>Kickxellomycotina</taxon>
        <taxon>Kickxellomycetes</taxon>
        <taxon>Kickxellales</taxon>
        <taxon>Kickxellaceae</taxon>
        <taxon>Kickxella</taxon>
    </lineage>
</organism>
<feature type="non-terminal residue" evidence="1">
    <location>
        <position position="454"/>
    </location>
</feature>